<dbReference type="GO" id="GO:0004674">
    <property type="term" value="F:protein serine/threonine kinase activity"/>
    <property type="evidence" value="ECO:0007669"/>
    <property type="project" value="UniProtKB-KW"/>
</dbReference>
<reference evidence="8 9" key="1">
    <citation type="submission" date="2020-08" db="EMBL/GenBank/DDBJ databases">
        <title>Genome public.</title>
        <authorList>
            <person name="Liu C."/>
            <person name="Sun Q."/>
        </authorList>
    </citation>
    <scope>NUCLEOTIDE SEQUENCE [LARGE SCALE GENOMIC DNA]</scope>
    <source>
        <strain evidence="8 9">BX4</strain>
    </source>
</reference>
<feature type="transmembrane region" description="Helical" evidence="6">
    <location>
        <begin position="363"/>
        <end position="382"/>
    </location>
</feature>
<evidence type="ECO:0000256" key="4">
    <source>
        <dbReference type="ARBA" id="ARBA00022840"/>
    </source>
</evidence>
<dbReference type="SUPFAM" id="SSF56112">
    <property type="entry name" value="Protein kinase-like (PK-like)"/>
    <property type="match status" value="1"/>
</dbReference>
<sequence length="431" mass="49511">MNGIKNMDVIEDYYLKKYEQLKVLADTNKCKTLLMRNVDTGQLVVKKIMHKAAFDIYKGLKEIKNKNLVRVYECFIQGDECVAIEDYVNGKRFDDYYQGNRLTLQEAVTRAEELCNGLKAIHEKGIVHRDIQPKNIIISNEGTLKIIDFDISRKENHEKSKDTELLGTVGYAAPEQYGFSQTSNRSDIYSVGVVLKEFFENQGLLFNEYLEEIVNKCMEIDPKNRFSDVNELMVELSKVAEMDESHNESDKIMPKTLDTSPKKTETLSKPEVDLLKKTETSSKPEKKLLKKPEKGQKTGKNSTKNTPQKELPPITFKYLLDTIPGFRRRKIVPMIISTIVYVWLIYIYATVALDYKGMNIPRSILVTIVAEATVIIPYIYLTNIADIASRLPRKTFRSKRREICYRICMAIFLFLILALILGFLLPGEKPG</sequence>
<feature type="compositionally biased region" description="Basic and acidic residues" evidence="5">
    <location>
        <begin position="260"/>
        <end position="296"/>
    </location>
</feature>
<proteinExistence type="predicted"/>
<feature type="transmembrane region" description="Helical" evidence="6">
    <location>
        <begin position="403"/>
        <end position="425"/>
    </location>
</feature>
<evidence type="ECO:0000313" key="8">
    <source>
        <dbReference type="EMBL" id="MBC5668665.1"/>
    </source>
</evidence>
<dbReference type="EMBL" id="JACOOZ010000009">
    <property type="protein sequence ID" value="MBC5668665.1"/>
    <property type="molecule type" value="Genomic_DNA"/>
</dbReference>
<keyword evidence="8" id="KW-0723">Serine/threonine-protein kinase</keyword>
<dbReference type="InterPro" id="IPR045269">
    <property type="entry name" value="Atg1-like"/>
</dbReference>
<dbReference type="InterPro" id="IPR011009">
    <property type="entry name" value="Kinase-like_dom_sf"/>
</dbReference>
<dbReference type="PROSITE" id="PS50011">
    <property type="entry name" value="PROTEIN_KINASE_DOM"/>
    <property type="match status" value="1"/>
</dbReference>
<evidence type="ECO:0000256" key="2">
    <source>
        <dbReference type="ARBA" id="ARBA00022741"/>
    </source>
</evidence>
<evidence type="ECO:0000256" key="3">
    <source>
        <dbReference type="ARBA" id="ARBA00022777"/>
    </source>
</evidence>
<evidence type="ECO:0000256" key="6">
    <source>
        <dbReference type="SAM" id="Phobius"/>
    </source>
</evidence>
<feature type="region of interest" description="Disordered" evidence="5">
    <location>
        <begin position="242"/>
        <end position="309"/>
    </location>
</feature>
<feature type="compositionally biased region" description="Polar residues" evidence="5">
    <location>
        <begin position="298"/>
        <end position="308"/>
    </location>
</feature>
<keyword evidence="6" id="KW-1133">Transmembrane helix</keyword>
<keyword evidence="1" id="KW-0808">Transferase</keyword>
<dbReference type="CDD" id="cd14014">
    <property type="entry name" value="STKc_PknB_like"/>
    <property type="match status" value="1"/>
</dbReference>
<dbReference type="Gene3D" id="1.10.510.10">
    <property type="entry name" value="Transferase(Phosphotransferase) domain 1"/>
    <property type="match status" value="1"/>
</dbReference>
<feature type="transmembrane region" description="Helical" evidence="6">
    <location>
        <begin position="331"/>
        <end position="351"/>
    </location>
</feature>
<evidence type="ECO:0000313" key="9">
    <source>
        <dbReference type="Proteomes" id="UP000597877"/>
    </source>
</evidence>
<dbReference type="Pfam" id="PF00069">
    <property type="entry name" value="Pkinase"/>
    <property type="match status" value="1"/>
</dbReference>
<keyword evidence="3 8" id="KW-0418">Kinase</keyword>
<feature type="compositionally biased region" description="Basic and acidic residues" evidence="5">
    <location>
        <begin position="242"/>
        <end position="253"/>
    </location>
</feature>
<organism evidence="8 9">
    <name type="scientific">Eubacterium segne</name>
    <dbReference type="NCBI Taxonomy" id="2763045"/>
    <lineage>
        <taxon>Bacteria</taxon>
        <taxon>Bacillati</taxon>
        <taxon>Bacillota</taxon>
        <taxon>Clostridia</taxon>
        <taxon>Eubacteriales</taxon>
        <taxon>Eubacteriaceae</taxon>
        <taxon>Eubacterium</taxon>
    </lineage>
</organism>
<dbReference type="InterPro" id="IPR000719">
    <property type="entry name" value="Prot_kinase_dom"/>
</dbReference>
<keyword evidence="4" id="KW-0067">ATP-binding</keyword>
<evidence type="ECO:0000256" key="5">
    <source>
        <dbReference type="SAM" id="MobiDB-lite"/>
    </source>
</evidence>
<dbReference type="PANTHER" id="PTHR24348:SF22">
    <property type="entry name" value="NON-SPECIFIC SERINE_THREONINE PROTEIN KINASE"/>
    <property type="match status" value="1"/>
</dbReference>
<protein>
    <submittedName>
        <fullName evidence="8">Serine/threonine protein kinase</fullName>
    </submittedName>
</protein>
<accession>A0ABR7F727</accession>
<name>A0ABR7F727_9FIRM</name>
<evidence type="ECO:0000259" key="7">
    <source>
        <dbReference type="PROSITE" id="PS50011"/>
    </source>
</evidence>
<keyword evidence="9" id="KW-1185">Reference proteome</keyword>
<keyword evidence="6" id="KW-0472">Membrane</keyword>
<gene>
    <name evidence="8" type="ORF">H8S00_11860</name>
</gene>
<dbReference type="PANTHER" id="PTHR24348">
    <property type="entry name" value="SERINE/THREONINE-PROTEIN KINASE UNC-51-RELATED"/>
    <property type="match status" value="1"/>
</dbReference>
<keyword evidence="6" id="KW-0812">Transmembrane</keyword>
<keyword evidence="2" id="KW-0547">Nucleotide-binding</keyword>
<feature type="domain" description="Protein kinase" evidence="7">
    <location>
        <begin position="18"/>
        <end position="275"/>
    </location>
</feature>
<comment type="caution">
    <text evidence="8">The sequence shown here is derived from an EMBL/GenBank/DDBJ whole genome shotgun (WGS) entry which is preliminary data.</text>
</comment>
<evidence type="ECO:0000256" key="1">
    <source>
        <dbReference type="ARBA" id="ARBA00022679"/>
    </source>
</evidence>
<dbReference type="Proteomes" id="UP000597877">
    <property type="component" value="Unassembled WGS sequence"/>
</dbReference>
<dbReference type="RefSeq" id="WP_186840619.1">
    <property type="nucleotide sequence ID" value="NZ_JACOOZ010000009.1"/>
</dbReference>